<sequence>MKNRLMAMLFMLTLLLTACNTDINPKEHASEIYSIALNAIMETDESLNDDMKFIAIDMSNFDAVNEKQKKSILDYFEDKYKVKVMDATFDELKEKGYYNEDTSALDGVLLTVQKVNFNVKNNIFFNGSKYRSAKGAIGVESTVHYKGGTWRIKKLKESWVS</sequence>
<evidence type="ECO:0000256" key="1">
    <source>
        <dbReference type="SAM" id="SignalP"/>
    </source>
</evidence>
<proteinExistence type="predicted"/>
<evidence type="ECO:0000313" key="2">
    <source>
        <dbReference type="EMBL" id="KOO51136.1"/>
    </source>
</evidence>
<protein>
    <submittedName>
        <fullName evidence="2">Peptide ABC transporter substrate-binding protein</fullName>
    </submittedName>
</protein>
<gene>
    <name evidence="2" type="ORF">AMD00_01105</name>
</gene>
<keyword evidence="1" id="KW-0732">Signal</keyword>
<dbReference type="Proteomes" id="UP000036867">
    <property type="component" value="Unassembled WGS sequence"/>
</dbReference>
<dbReference type="GeneID" id="301134718"/>
<reference evidence="3" key="1">
    <citation type="submission" date="2015-08" db="EMBL/GenBank/DDBJ databases">
        <title>Fjat-10028 dsm 16317.</title>
        <authorList>
            <person name="Liu B."/>
            <person name="Wang J."/>
            <person name="Zhu Y."/>
            <person name="Liu G."/>
            <person name="Chen Q."/>
            <person name="Chen Z."/>
            <person name="Lan J."/>
            <person name="Che J."/>
            <person name="Ge C."/>
            <person name="Shi H."/>
            <person name="Pan Z."/>
            <person name="Liu X."/>
        </authorList>
    </citation>
    <scope>NUCLEOTIDE SEQUENCE [LARGE SCALE GENOMIC DNA]</scope>
    <source>
        <strain evidence="3">DSM 16317</strain>
    </source>
</reference>
<comment type="caution">
    <text evidence="2">The sequence shown here is derived from an EMBL/GenBank/DDBJ whole genome shotgun (WGS) entry which is preliminary data.</text>
</comment>
<feature type="signal peptide" evidence="1">
    <location>
        <begin position="1"/>
        <end position="18"/>
    </location>
</feature>
<keyword evidence="3" id="KW-1185">Reference proteome</keyword>
<evidence type="ECO:0000313" key="3">
    <source>
        <dbReference type="Proteomes" id="UP000036867"/>
    </source>
</evidence>
<dbReference type="AlphaFoldDB" id="A0A0M0LJH2"/>
<dbReference type="PROSITE" id="PS51257">
    <property type="entry name" value="PROKAR_LIPOPROTEIN"/>
    <property type="match status" value="1"/>
</dbReference>
<feature type="chain" id="PRO_5039562259" evidence="1">
    <location>
        <begin position="19"/>
        <end position="161"/>
    </location>
</feature>
<dbReference type="OrthoDB" id="2085435at2"/>
<organism evidence="2 3">
    <name type="scientific">Viridibacillus arvi</name>
    <dbReference type="NCBI Taxonomy" id="263475"/>
    <lineage>
        <taxon>Bacteria</taxon>
        <taxon>Bacillati</taxon>
        <taxon>Bacillota</taxon>
        <taxon>Bacilli</taxon>
        <taxon>Bacillales</taxon>
        <taxon>Caryophanaceae</taxon>
        <taxon>Viridibacillus</taxon>
    </lineage>
</organism>
<name>A0A0M0LJH2_9BACL</name>
<dbReference type="RefSeq" id="WP_053415261.1">
    <property type="nucleotide sequence ID" value="NZ_LILB01000001.1"/>
</dbReference>
<accession>A0A0M0LJH2</accession>
<dbReference type="EMBL" id="LILB01000001">
    <property type="protein sequence ID" value="KOO51136.1"/>
    <property type="molecule type" value="Genomic_DNA"/>
</dbReference>